<dbReference type="InterPro" id="IPR001466">
    <property type="entry name" value="Beta-lactam-related"/>
</dbReference>
<organism evidence="2 3">
    <name type="scientific">Streptomyces malaysiensis</name>
    <dbReference type="NCBI Taxonomy" id="92644"/>
    <lineage>
        <taxon>Bacteria</taxon>
        <taxon>Bacillati</taxon>
        <taxon>Actinomycetota</taxon>
        <taxon>Actinomycetes</taxon>
        <taxon>Kitasatosporales</taxon>
        <taxon>Streptomycetaceae</taxon>
        <taxon>Streptomyces</taxon>
        <taxon>Streptomyces violaceusniger group</taxon>
    </lineage>
</organism>
<dbReference type="PANTHER" id="PTHR43319">
    <property type="entry name" value="BETA-LACTAMASE-RELATED"/>
    <property type="match status" value="1"/>
</dbReference>
<sequence>MGFNREERSKISGTCDARFLAVREVFAEAVASGEELGASLAVDVGGHSVLDLWGGFRDPEHTAPWEENTITNLWSTTKTVTALAALFLIDRGLLDPYERVSTYWPEFGVNDKEDIEVRHILSHTSGVSGWDPPFTIEDLADHTSAASRLARQAPWWEPGTASGYHVATYGTLIDELVRRVTGAPLNDLITGELAVALDADIQLGARETDWTRVAPIVPPPPVKADLSAVSPDSPAFRTFSAPVLLAEAANTAWWRRARLGAMNGHGNARSLVRSLRVISGEGVVGGERLLSRDTIDLVFHEQSEGSDLVLGVPLRFGIGFALSGSSAMPYVPEGRTCYWTGWGGSAVIADADRGVTIGYAMNRMSSSFIGSSRLRRYVETVVDCLASS</sequence>
<dbReference type="EMBL" id="CP065050">
    <property type="protein sequence ID" value="QPI61152.1"/>
    <property type="molecule type" value="Genomic_DNA"/>
</dbReference>
<proteinExistence type="predicted"/>
<dbReference type="InterPro" id="IPR052907">
    <property type="entry name" value="Beta-lactamase/esterase"/>
</dbReference>
<dbReference type="SUPFAM" id="SSF56601">
    <property type="entry name" value="beta-lactamase/transpeptidase-like"/>
    <property type="match status" value="1"/>
</dbReference>
<dbReference type="Proteomes" id="UP000663421">
    <property type="component" value="Chromosome"/>
</dbReference>
<dbReference type="Gene3D" id="3.40.710.10">
    <property type="entry name" value="DD-peptidase/beta-lactamase superfamily"/>
    <property type="match status" value="1"/>
</dbReference>
<feature type="domain" description="Beta-lactamase-related" evidence="1">
    <location>
        <begin position="22"/>
        <end position="369"/>
    </location>
</feature>
<reference evidence="2 3" key="1">
    <citation type="submission" date="2020-11" db="EMBL/GenBank/DDBJ databases">
        <title>Complete genome sequence unveiled secondary metabolic potentials in Streptomyces solisilvae HNM0141.</title>
        <authorList>
            <person name="Huang X."/>
        </authorList>
    </citation>
    <scope>NUCLEOTIDE SEQUENCE [LARGE SCALE GENOMIC DNA]</scope>
    <source>
        <strain evidence="2 3">HNM0141</strain>
    </source>
</reference>
<dbReference type="InterPro" id="IPR012338">
    <property type="entry name" value="Beta-lactam/transpept-like"/>
</dbReference>
<protein>
    <submittedName>
        <fullName evidence="2">Beta-lactamase family protein</fullName>
    </submittedName>
</protein>
<name>A0ABX6WI85_STRMQ</name>
<dbReference type="Pfam" id="PF00144">
    <property type="entry name" value="Beta-lactamase"/>
    <property type="match status" value="1"/>
</dbReference>
<keyword evidence="3" id="KW-1185">Reference proteome</keyword>
<evidence type="ECO:0000313" key="2">
    <source>
        <dbReference type="EMBL" id="QPI61152.1"/>
    </source>
</evidence>
<evidence type="ECO:0000313" key="3">
    <source>
        <dbReference type="Proteomes" id="UP000663421"/>
    </source>
</evidence>
<evidence type="ECO:0000259" key="1">
    <source>
        <dbReference type="Pfam" id="PF00144"/>
    </source>
</evidence>
<dbReference type="PANTHER" id="PTHR43319:SF3">
    <property type="entry name" value="BETA-LACTAMASE-RELATED DOMAIN-CONTAINING PROTEIN"/>
    <property type="match status" value="1"/>
</dbReference>
<gene>
    <name evidence="2" type="ORF">I1A49_45160</name>
</gene>
<accession>A0ABX6WI85</accession>